<dbReference type="PANTHER" id="PTHR47829:SF1">
    <property type="entry name" value="HAD FAMILY PHOSPHATASE"/>
    <property type="match status" value="1"/>
</dbReference>
<reference evidence="1" key="2">
    <citation type="submission" date="2020-09" db="EMBL/GenBank/DDBJ databases">
        <title>Novel species in genus Aeromicrobium.</title>
        <authorList>
            <person name="Zhang G."/>
        </authorList>
    </citation>
    <scope>NUCLEOTIDE SEQUENCE</scope>
    <source>
        <strain evidence="1">SSW1-57</strain>
    </source>
</reference>
<keyword evidence="3" id="KW-1185">Reference proteome</keyword>
<dbReference type="PRINTS" id="PR00413">
    <property type="entry name" value="HADHALOGNASE"/>
</dbReference>
<proteinExistence type="predicted"/>
<dbReference type="AlphaFoldDB" id="A0A8I0FUZ8"/>
<keyword evidence="1" id="KW-0378">Hydrolase</keyword>
<dbReference type="InterPro" id="IPR023198">
    <property type="entry name" value="PGP-like_dom2"/>
</dbReference>
<reference evidence="2 3" key="1">
    <citation type="submission" date="2020-07" db="EMBL/GenBank/DDBJ databases">
        <title>Sequencing the genomes of 1000 actinobacteria strains.</title>
        <authorList>
            <person name="Klenk H.-P."/>
        </authorList>
    </citation>
    <scope>NUCLEOTIDE SEQUENCE [LARGE SCALE GENOMIC DNA]</scope>
    <source>
        <strain evidence="2 3">DSM 19087</strain>
    </source>
</reference>
<dbReference type="Gene3D" id="1.10.150.240">
    <property type="entry name" value="Putative phosphatase, domain 2"/>
    <property type="match status" value="1"/>
</dbReference>
<protein>
    <submittedName>
        <fullName evidence="1">HAD-IA family hydrolase</fullName>
    </submittedName>
    <submittedName>
        <fullName evidence="2">Hydrolase of the HAD superfamily</fullName>
    </submittedName>
</protein>
<dbReference type="EMBL" id="JACBZN010000001">
    <property type="protein sequence ID" value="NYI36832.1"/>
    <property type="molecule type" value="Genomic_DNA"/>
</dbReference>
<dbReference type="Pfam" id="PF00702">
    <property type="entry name" value="Hydrolase"/>
    <property type="match status" value="1"/>
</dbReference>
<evidence type="ECO:0000313" key="2">
    <source>
        <dbReference type="EMBL" id="NYI36832.1"/>
    </source>
</evidence>
<dbReference type="InterPro" id="IPR006439">
    <property type="entry name" value="HAD-SF_hydro_IA"/>
</dbReference>
<sequence length="229" mass="24081">MSDVEVVASAETPRAVLFDFGGVLTASVFASFERFSREVCAGDPHAVVNALSHDEAAQAALVDHECGRVEDEVFEEALAGALAAQGHTVEAAGLIARMQQDLHPDHAMTALVRRLKEEGVAVALVSNSLGRDCYTGHGLDELFEVQAISGREGVRKPSRRLYEVACERLGVRPAEAIMIDDLAMNIRAAQTLGMGGIVHSDAARTIPALAGLLGLDPEALGAEPATTGT</sequence>
<evidence type="ECO:0000313" key="4">
    <source>
        <dbReference type="Proteomes" id="UP000659061"/>
    </source>
</evidence>
<dbReference type="InterPro" id="IPR023214">
    <property type="entry name" value="HAD_sf"/>
</dbReference>
<dbReference type="RefSeq" id="WP_179422800.1">
    <property type="nucleotide sequence ID" value="NZ_BAAAMP010000002.1"/>
</dbReference>
<dbReference type="Gene3D" id="3.40.50.1000">
    <property type="entry name" value="HAD superfamily/HAD-like"/>
    <property type="match status" value="1"/>
</dbReference>
<dbReference type="InterPro" id="IPR036412">
    <property type="entry name" value="HAD-like_sf"/>
</dbReference>
<evidence type="ECO:0000313" key="3">
    <source>
        <dbReference type="Proteomes" id="UP000587211"/>
    </source>
</evidence>
<dbReference type="EMBL" id="JACWMT010000001">
    <property type="protein sequence ID" value="MBD1269260.1"/>
    <property type="molecule type" value="Genomic_DNA"/>
</dbReference>
<comment type="caution">
    <text evidence="1">The sequence shown here is derived from an EMBL/GenBank/DDBJ whole genome shotgun (WGS) entry which is preliminary data.</text>
</comment>
<organism evidence="1 4">
    <name type="scientific">Aeromicrobium tamlense</name>
    <dbReference type="NCBI Taxonomy" id="375541"/>
    <lineage>
        <taxon>Bacteria</taxon>
        <taxon>Bacillati</taxon>
        <taxon>Actinomycetota</taxon>
        <taxon>Actinomycetes</taxon>
        <taxon>Propionibacteriales</taxon>
        <taxon>Nocardioidaceae</taxon>
        <taxon>Aeromicrobium</taxon>
    </lineage>
</organism>
<dbReference type="SFLD" id="SFLDS00003">
    <property type="entry name" value="Haloacid_Dehalogenase"/>
    <property type="match status" value="1"/>
</dbReference>
<dbReference type="Proteomes" id="UP000659061">
    <property type="component" value="Unassembled WGS sequence"/>
</dbReference>
<accession>A0A8I0FUZ8</accession>
<dbReference type="SFLD" id="SFLDG01129">
    <property type="entry name" value="C1.5:_HAD__Beta-PGM__Phosphata"/>
    <property type="match status" value="1"/>
</dbReference>
<dbReference type="Proteomes" id="UP000587211">
    <property type="component" value="Unassembled WGS sequence"/>
</dbReference>
<dbReference type="NCBIfam" id="TIGR01509">
    <property type="entry name" value="HAD-SF-IA-v3"/>
    <property type="match status" value="1"/>
</dbReference>
<gene>
    <name evidence="2" type="ORF">BJ975_000207</name>
    <name evidence="1" type="ORF">IDH50_03345</name>
</gene>
<dbReference type="PANTHER" id="PTHR47829">
    <property type="entry name" value="HYDROLASE, PUTATIVE (AFU_ORTHOLOGUE AFUA_1G12880)-RELATED"/>
    <property type="match status" value="1"/>
</dbReference>
<dbReference type="InterPro" id="IPR052898">
    <property type="entry name" value="ACAD10-like"/>
</dbReference>
<dbReference type="SUPFAM" id="SSF56784">
    <property type="entry name" value="HAD-like"/>
    <property type="match status" value="1"/>
</dbReference>
<dbReference type="GO" id="GO:0016787">
    <property type="term" value="F:hydrolase activity"/>
    <property type="evidence" value="ECO:0007669"/>
    <property type="project" value="UniProtKB-KW"/>
</dbReference>
<name>A0A8I0FUZ8_9ACTN</name>
<evidence type="ECO:0000313" key="1">
    <source>
        <dbReference type="EMBL" id="MBD1269260.1"/>
    </source>
</evidence>